<feature type="transmembrane region" description="Helical" evidence="1">
    <location>
        <begin position="43"/>
        <end position="60"/>
    </location>
</feature>
<gene>
    <name evidence="2" type="ORF">DCO56_09250</name>
</gene>
<name>A0A363NWI5_9SPHI</name>
<comment type="caution">
    <text evidence="2">The sequence shown here is derived from an EMBL/GenBank/DDBJ whole genome shotgun (WGS) entry which is preliminary data.</text>
</comment>
<dbReference type="RefSeq" id="WP_108633450.1">
    <property type="nucleotide sequence ID" value="NZ_QCXX01000002.1"/>
</dbReference>
<dbReference type="EMBL" id="QCXX01000002">
    <property type="protein sequence ID" value="PUV25117.1"/>
    <property type="molecule type" value="Genomic_DNA"/>
</dbReference>
<accession>A0A363NWI5</accession>
<reference evidence="2 3" key="1">
    <citation type="submission" date="2018-04" db="EMBL/GenBank/DDBJ databases">
        <title>Sphingobacterium sp. M46 Genome.</title>
        <authorList>
            <person name="Cheng J."/>
            <person name="Li Y."/>
        </authorList>
    </citation>
    <scope>NUCLEOTIDE SEQUENCE [LARGE SCALE GENOMIC DNA]</scope>
    <source>
        <strain evidence="2 3">M46</strain>
    </source>
</reference>
<keyword evidence="1" id="KW-0472">Membrane</keyword>
<evidence type="ECO:0000313" key="2">
    <source>
        <dbReference type="EMBL" id="PUV25117.1"/>
    </source>
</evidence>
<evidence type="ECO:0000313" key="3">
    <source>
        <dbReference type="Proteomes" id="UP000250831"/>
    </source>
</evidence>
<keyword evidence="1" id="KW-0812">Transmembrane</keyword>
<evidence type="ECO:0000256" key="1">
    <source>
        <dbReference type="SAM" id="Phobius"/>
    </source>
</evidence>
<dbReference type="Proteomes" id="UP000250831">
    <property type="component" value="Unassembled WGS sequence"/>
</dbReference>
<proteinExistence type="predicted"/>
<sequence>MNTLINRKSKIIIGLIMIAPGLITIILFFLSMLIPVINISIDLPLATLFGFGLIAGAITIKAI</sequence>
<dbReference type="AlphaFoldDB" id="A0A363NWI5"/>
<feature type="transmembrane region" description="Helical" evidence="1">
    <location>
        <begin position="12"/>
        <end position="37"/>
    </location>
</feature>
<protein>
    <submittedName>
        <fullName evidence="2">Uncharacterized protein</fullName>
    </submittedName>
</protein>
<keyword evidence="1" id="KW-1133">Transmembrane helix</keyword>
<organism evidence="2 3">
    <name type="scientific">Sphingobacterium athyrii</name>
    <dbReference type="NCBI Taxonomy" id="2152717"/>
    <lineage>
        <taxon>Bacteria</taxon>
        <taxon>Pseudomonadati</taxon>
        <taxon>Bacteroidota</taxon>
        <taxon>Sphingobacteriia</taxon>
        <taxon>Sphingobacteriales</taxon>
        <taxon>Sphingobacteriaceae</taxon>
        <taxon>Sphingobacterium</taxon>
    </lineage>
</organism>
<keyword evidence="3" id="KW-1185">Reference proteome</keyword>